<protein>
    <submittedName>
        <fullName evidence="1">Uncharacterized protein</fullName>
    </submittedName>
</protein>
<proteinExistence type="predicted"/>
<keyword evidence="2" id="KW-1185">Reference proteome</keyword>
<evidence type="ECO:0000313" key="1">
    <source>
        <dbReference type="EMBL" id="QCO57468.1"/>
    </source>
</evidence>
<reference evidence="1 2" key="1">
    <citation type="submission" date="2019-05" db="EMBL/GenBank/DDBJ databases">
        <title>Pseudorhodobacter turbinis sp. nov., isolated from the gut of the Korean turban shell.</title>
        <authorList>
            <person name="Jeong Y.-S."/>
            <person name="Kang W.-R."/>
            <person name="Bae J.-W."/>
        </authorList>
    </citation>
    <scope>NUCLEOTIDE SEQUENCE [LARGE SCALE GENOMIC DNA]</scope>
    <source>
        <strain evidence="1 2">S12M18</strain>
        <plasmid evidence="1 2">unnamed1</plasmid>
    </source>
</reference>
<keyword evidence="1" id="KW-0614">Plasmid</keyword>
<dbReference type="AlphaFoldDB" id="A0A4P8EKC3"/>
<geneLocation type="plasmid" evidence="1 2">
    <name>unnamed1</name>
</geneLocation>
<dbReference type="RefSeq" id="WP_137195262.1">
    <property type="nucleotide sequence ID" value="NZ_CP039965.1"/>
</dbReference>
<accession>A0A4P8EKC3</accession>
<evidence type="ECO:0000313" key="2">
    <source>
        <dbReference type="Proteomes" id="UP000298631"/>
    </source>
</evidence>
<dbReference type="Proteomes" id="UP000298631">
    <property type="component" value="Plasmid unnamed1"/>
</dbReference>
<dbReference type="EMBL" id="CP039965">
    <property type="protein sequence ID" value="QCO57468.1"/>
    <property type="molecule type" value="Genomic_DNA"/>
</dbReference>
<dbReference type="KEGG" id="pseb:EOK75_17290"/>
<name>A0A4P8EKC3_9RHOB</name>
<gene>
    <name evidence="1" type="ORF">EOK75_17290</name>
</gene>
<organism evidence="1 2">
    <name type="scientific">Pseudorhodobacter turbinis</name>
    <dbReference type="NCBI Taxonomy" id="2500533"/>
    <lineage>
        <taxon>Bacteria</taxon>
        <taxon>Pseudomonadati</taxon>
        <taxon>Pseudomonadota</taxon>
        <taxon>Alphaproteobacteria</taxon>
        <taxon>Rhodobacterales</taxon>
        <taxon>Paracoccaceae</taxon>
        <taxon>Pseudorhodobacter</taxon>
    </lineage>
</organism>
<sequence length="96" mass="11301">MKRPSIKEEDKDMVVRLKYAIFLARHFDQLATFHIDGREFLTWTKDKQIFFKEAEEGDTFSTTFDILGTNLEPPTRTLRTIILRARIILTNQKLAV</sequence>